<dbReference type="EMBL" id="JAYWLC010000001">
    <property type="protein sequence ID" value="MER5170652.1"/>
    <property type="molecule type" value="Genomic_DNA"/>
</dbReference>
<proteinExistence type="inferred from homology"/>
<comment type="caution">
    <text evidence="5">The sequence shown here is derived from an EMBL/GenBank/DDBJ whole genome shotgun (WGS) entry which is preliminary data.</text>
</comment>
<sequence length="263" mass="27243">MKIDLSGKSALVTGSTNGIGFASAKGLAACGARVTLTGRKTEDVDAAIAEIRKSLPDAELSGVAADLGTAEGCETVVKGLPDCDILVNNAGIFGPVDFFETEDAVWDKYWQVNVMSGMRLARAYLPAMEKKGWGRVVFLGSESSFNIPEDMVHYGVTKAADVALARGLAKRMAGTGVTVNSVLPGPTLSDGMKAGLKDTVESTGKSYEDAAADFVAANRPASILQRAPSTEEVANMIVYACSPLSSGTTGASLRVEGGVINSL</sequence>
<protein>
    <submittedName>
        <fullName evidence="5">SDR family oxidoreductase</fullName>
        <ecNumber evidence="5">1.-.-.-</ecNumber>
    </submittedName>
</protein>
<gene>
    <name evidence="5" type="ORF">VSX56_02600</name>
</gene>
<name>A0ABV1SCK5_9RHOB</name>
<dbReference type="CDD" id="cd05233">
    <property type="entry name" value="SDR_c"/>
    <property type="match status" value="1"/>
</dbReference>
<organism evidence="5 6">
    <name type="scientific">Thioclava kandeliae</name>
    <dbReference type="NCBI Taxonomy" id="3070818"/>
    <lineage>
        <taxon>Bacteria</taxon>
        <taxon>Pseudomonadati</taxon>
        <taxon>Pseudomonadota</taxon>
        <taxon>Alphaproteobacteria</taxon>
        <taxon>Rhodobacterales</taxon>
        <taxon>Paracoccaceae</taxon>
        <taxon>Thioclava</taxon>
    </lineage>
</organism>
<dbReference type="EC" id="1.-.-.-" evidence="5"/>
<dbReference type="InterPro" id="IPR020904">
    <property type="entry name" value="Sc_DH/Rdtase_CS"/>
</dbReference>
<evidence type="ECO:0000313" key="5">
    <source>
        <dbReference type="EMBL" id="MER5170652.1"/>
    </source>
</evidence>
<dbReference type="InterPro" id="IPR036291">
    <property type="entry name" value="NAD(P)-bd_dom_sf"/>
</dbReference>
<dbReference type="RefSeq" id="WP_350934612.1">
    <property type="nucleotide sequence ID" value="NZ_JAYWLC010000001.1"/>
</dbReference>
<keyword evidence="2" id="KW-0058">Aromatic hydrocarbons catabolism</keyword>
<accession>A0ABV1SCK5</accession>
<dbReference type="PRINTS" id="PR00080">
    <property type="entry name" value="SDRFAMILY"/>
</dbReference>
<evidence type="ECO:0000313" key="6">
    <source>
        <dbReference type="Proteomes" id="UP001438953"/>
    </source>
</evidence>
<evidence type="ECO:0000256" key="4">
    <source>
        <dbReference type="ARBA" id="ARBA00023027"/>
    </source>
</evidence>
<dbReference type="Gene3D" id="3.40.50.720">
    <property type="entry name" value="NAD(P)-binding Rossmann-like Domain"/>
    <property type="match status" value="1"/>
</dbReference>
<dbReference type="PRINTS" id="PR00081">
    <property type="entry name" value="GDHRDH"/>
</dbReference>
<dbReference type="InterPro" id="IPR002347">
    <property type="entry name" value="SDR_fam"/>
</dbReference>
<dbReference type="PROSITE" id="PS00061">
    <property type="entry name" value="ADH_SHORT"/>
    <property type="match status" value="1"/>
</dbReference>
<dbReference type="Pfam" id="PF13561">
    <property type="entry name" value="adh_short_C2"/>
    <property type="match status" value="1"/>
</dbReference>
<comment type="similarity">
    <text evidence="1">Belongs to the short-chain dehydrogenases/reductases (SDR) family.</text>
</comment>
<dbReference type="PANTHER" id="PTHR43943">
    <property type="entry name" value="DEHYDROGENASE/REDUCTASE (SDR FAMILY) MEMBER 4"/>
    <property type="match status" value="1"/>
</dbReference>
<keyword evidence="4" id="KW-0520">NAD</keyword>
<keyword evidence="6" id="KW-1185">Reference proteome</keyword>
<dbReference type="GO" id="GO:0016491">
    <property type="term" value="F:oxidoreductase activity"/>
    <property type="evidence" value="ECO:0007669"/>
    <property type="project" value="UniProtKB-KW"/>
</dbReference>
<reference evidence="5 6" key="1">
    <citation type="submission" date="2024-01" db="EMBL/GenBank/DDBJ databases">
        <authorList>
            <person name="Deng Y."/>
            <person name="Su J."/>
        </authorList>
    </citation>
    <scope>NUCLEOTIDE SEQUENCE [LARGE SCALE GENOMIC DNA]</scope>
    <source>
        <strain evidence="5 6">CPCC 100088</strain>
    </source>
</reference>
<keyword evidence="3 5" id="KW-0560">Oxidoreductase</keyword>
<dbReference type="Proteomes" id="UP001438953">
    <property type="component" value="Unassembled WGS sequence"/>
</dbReference>
<dbReference type="PANTHER" id="PTHR43943:SF17">
    <property type="entry name" value="3-PHENYLPROPIONATE-DIHYDRODIOL_CINNAMIC ACID-DIHYDRODIOL DEHYDROGENASE"/>
    <property type="match status" value="1"/>
</dbReference>
<evidence type="ECO:0000256" key="1">
    <source>
        <dbReference type="ARBA" id="ARBA00006484"/>
    </source>
</evidence>
<dbReference type="SUPFAM" id="SSF51735">
    <property type="entry name" value="NAD(P)-binding Rossmann-fold domains"/>
    <property type="match status" value="1"/>
</dbReference>
<evidence type="ECO:0000256" key="2">
    <source>
        <dbReference type="ARBA" id="ARBA00022797"/>
    </source>
</evidence>
<evidence type="ECO:0000256" key="3">
    <source>
        <dbReference type="ARBA" id="ARBA00023002"/>
    </source>
</evidence>
<reference evidence="5 6" key="2">
    <citation type="submission" date="2024-06" db="EMBL/GenBank/DDBJ databases">
        <title>Thioclava kandeliae sp. nov. from a rhizosphere soil sample of Kandelia candel in a mangrove.</title>
        <authorList>
            <person name="Mu T."/>
        </authorList>
    </citation>
    <scope>NUCLEOTIDE SEQUENCE [LARGE SCALE GENOMIC DNA]</scope>
    <source>
        <strain evidence="5 6">CPCC 100088</strain>
    </source>
</reference>